<keyword evidence="6" id="KW-0521">NADP</keyword>
<name>A0A165H8B8_9BASI</name>
<keyword evidence="10" id="KW-0756">Sterol biosynthesis</keyword>
<dbReference type="Pfam" id="PF01222">
    <property type="entry name" value="ERG4_ERG24"/>
    <property type="match status" value="1"/>
</dbReference>
<accession>A0A165H8B8</accession>
<dbReference type="Proteomes" id="UP000076842">
    <property type="component" value="Unassembled WGS sequence"/>
</dbReference>
<dbReference type="EC" id="1.3.1.70" evidence="3"/>
<keyword evidence="22" id="KW-1185">Reference proteome</keyword>
<dbReference type="Gene3D" id="1.20.120.1630">
    <property type="match status" value="1"/>
</dbReference>
<evidence type="ECO:0000256" key="10">
    <source>
        <dbReference type="ARBA" id="ARBA00023011"/>
    </source>
</evidence>
<feature type="transmembrane region" description="Helical" evidence="20">
    <location>
        <begin position="125"/>
        <end position="144"/>
    </location>
</feature>
<evidence type="ECO:0000256" key="17">
    <source>
        <dbReference type="ARBA" id="ARBA00074394"/>
    </source>
</evidence>
<evidence type="ECO:0000256" key="16">
    <source>
        <dbReference type="ARBA" id="ARBA00060638"/>
    </source>
</evidence>
<feature type="transmembrane region" description="Helical" evidence="20">
    <location>
        <begin position="31"/>
        <end position="51"/>
    </location>
</feature>
<reference evidence="21 22" key="1">
    <citation type="journal article" date="2016" name="Mol. Biol. Evol.">
        <title>Comparative Genomics of Early-Diverging Mushroom-Forming Fungi Provides Insights into the Origins of Lignocellulose Decay Capabilities.</title>
        <authorList>
            <person name="Nagy L.G."/>
            <person name="Riley R."/>
            <person name="Tritt A."/>
            <person name="Adam C."/>
            <person name="Daum C."/>
            <person name="Floudas D."/>
            <person name="Sun H."/>
            <person name="Yadav J.S."/>
            <person name="Pangilinan J."/>
            <person name="Larsson K.H."/>
            <person name="Matsuura K."/>
            <person name="Barry K."/>
            <person name="Labutti K."/>
            <person name="Kuo R."/>
            <person name="Ohm R.A."/>
            <person name="Bhattacharya S.S."/>
            <person name="Shirouzu T."/>
            <person name="Yoshinaga Y."/>
            <person name="Martin F.M."/>
            <person name="Grigoriev I.V."/>
            <person name="Hibbett D.S."/>
        </authorList>
    </citation>
    <scope>NUCLEOTIDE SEQUENCE [LARGE SCALE GENOMIC DNA]</scope>
    <source>
        <strain evidence="21 22">HHB12733</strain>
    </source>
</reference>
<evidence type="ECO:0000256" key="19">
    <source>
        <dbReference type="ARBA" id="ARBA00083315"/>
    </source>
</evidence>
<comment type="catalytic activity">
    <reaction evidence="15">
        <text>4,4-dimethyl-5alpha-cholesta-8,24-dien-3beta-ol + NADP(+) = 4,4-dimethyl-5alpha-cholesta-8,14,24-trien-3beta-ol + NADPH + H(+)</text>
        <dbReference type="Rhea" id="RHEA:18561"/>
        <dbReference type="ChEBI" id="CHEBI:15378"/>
        <dbReference type="ChEBI" id="CHEBI:17813"/>
        <dbReference type="ChEBI" id="CHEBI:18364"/>
        <dbReference type="ChEBI" id="CHEBI:57783"/>
        <dbReference type="ChEBI" id="CHEBI:58349"/>
        <dbReference type="EC" id="1.3.1.70"/>
    </reaction>
    <physiologicalReaction direction="right-to-left" evidence="15">
        <dbReference type="Rhea" id="RHEA:18563"/>
    </physiologicalReaction>
</comment>
<gene>
    <name evidence="21" type="ORF">CALCODRAFT_494219</name>
</gene>
<dbReference type="PANTHER" id="PTHR21257">
    <property type="entry name" value="DELTA(14)-STEROL REDUCTASE"/>
    <property type="match status" value="1"/>
</dbReference>
<evidence type="ECO:0000256" key="1">
    <source>
        <dbReference type="ARBA" id="ARBA00004141"/>
    </source>
</evidence>
<dbReference type="PANTHER" id="PTHR21257:SF52">
    <property type="entry name" value="DELTA(14)-STEROL REDUCTASE TM7SF2"/>
    <property type="match status" value="1"/>
</dbReference>
<evidence type="ECO:0000313" key="21">
    <source>
        <dbReference type="EMBL" id="KZT58978.1"/>
    </source>
</evidence>
<feature type="transmembrane region" description="Helical" evidence="20">
    <location>
        <begin position="319"/>
        <end position="338"/>
    </location>
</feature>
<evidence type="ECO:0000256" key="3">
    <source>
        <dbReference type="ARBA" id="ARBA00012413"/>
    </source>
</evidence>
<feature type="transmembrane region" description="Helical" evidence="20">
    <location>
        <begin position="250"/>
        <end position="269"/>
    </location>
</feature>
<dbReference type="GO" id="GO:0050613">
    <property type="term" value="F:Delta14-sterol reductase activity"/>
    <property type="evidence" value="ECO:0007669"/>
    <property type="project" value="UniProtKB-EC"/>
</dbReference>
<dbReference type="InterPro" id="IPR018083">
    <property type="entry name" value="Sterol_reductase_CS"/>
</dbReference>
<keyword evidence="7" id="KW-0752">Steroid biosynthesis</keyword>
<evidence type="ECO:0000256" key="6">
    <source>
        <dbReference type="ARBA" id="ARBA00022857"/>
    </source>
</evidence>
<comment type="subcellular location">
    <subcellularLocation>
        <location evidence="1">Membrane</location>
        <topology evidence="1">Multi-pass membrane protein</topology>
    </subcellularLocation>
</comment>
<dbReference type="PROSITE" id="PS01018">
    <property type="entry name" value="STEROL_REDUCT_2"/>
    <property type="match status" value="1"/>
</dbReference>
<proteinExistence type="inferred from homology"/>
<dbReference type="OrthoDB" id="10262235at2759"/>
<evidence type="ECO:0000256" key="20">
    <source>
        <dbReference type="SAM" id="Phobius"/>
    </source>
</evidence>
<evidence type="ECO:0000256" key="4">
    <source>
        <dbReference type="ARBA" id="ARBA00022516"/>
    </source>
</evidence>
<comment type="pathway">
    <text evidence="16">Steroid biosynthesis; zymosterol biosynthesis; zymosterol from lanosterol: step 2/6.</text>
</comment>
<dbReference type="STRING" id="1353952.A0A165H8B8"/>
<evidence type="ECO:0000256" key="18">
    <source>
        <dbReference type="ARBA" id="ARBA00077841"/>
    </source>
</evidence>
<dbReference type="FunFam" id="1.20.120.1630:FF:000009">
    <property type="entry name" value="C-14 sterol reductase"/>
    <property type="match status" value="1"/>
</dbReference>
<evidence type="ECO:0000256" key="5">
    <source>
        <dbReference type="ARBA" id="ARBA00022692"/>
    </source>
</evidence>
<keyword evidence="13" id="KW-1207">Sterol metabolism</keyword>
<feature type="transmembrane region" description="Helical" evidence="20">
    <location>
        <begin position="156"/>
        <end position="178"/>
    </location>
</feature>
<keyword evidence="14" id="KW-0753">Steroid metabolism</keyword>
<evidence type="ECO:0000256" key="12">
    <source>
        <dbReference type="ARBA" id="ARBA00023136"/>
    </source>
</evidence>
<evidence type="ECO:0000256" key="8">
    <source>
        <dbReference type="ARBA" id="ARBA00022989"/>
    </source>
</evidence>
<evidence type="ECO:0000256" key="14">
    <source>
        <dbReference type="ARBA" id="ARBA00023221"/>
    </source>
</evidence>
<dbReference type="FunCoup" id="A0A165H8B8">
    <property type="interactions" value="155"/>
</dbReference>
<keyword evidence="4" id="KW-0444">Lipid biosynthesis</keyword>
<evidence type="ECO:0000256" key="13">
    <source>
        <dbReference type="ARBA" id="ARBA00023166"/>
    </source>
</evidence>
<dbReference type="InterPro" id="IPR001171">
    <property type="entry name" value="ERG24_DHCR-like"/>
</dbReference>
<dbReference type="InParanoid" id="A0A165H8B8"/>
<dbReference type="GO" id="GO:0006696">
    <property type="term" value="P:ergosterol biosynthetic process"/>
    <property type="evidence" value="ECO:0007669"/>
    <property type="project" value="TreeGrafter"/>
</dbReference>
<keyword evidence="12 20" id="KW-0472">Membrane</keyword>
<dbReference type="EMBL" id="KV423945">
    <property type="protein sequence ID" value="KZT58978.1"/>
    <property type="molecule type" value="Genomic_DNA"/>
</dbReference>
<evidence type="ECO:0000256" key="15">
    <source>
        <dbReference type="ARBA" id="ARBA00052254"/>
    </source>
</evidence>
<keyword evidence="11" id="KW-0443">Lipid metabolism</keyword>
<dbReference type="GO" id="GO:0005789">
    <property type="term" value="C:endoplasmic reticulum membrane"/>
    <property type="evidence" value="ECO:0007669"/>
    <property type="project" value="TreeGrafter"/>
</dbReference>
<feature type="transmembrane region" description="Helical" evidence="20">
    <location>
        <begin position="88"/>
        <end position="105"/>
    </location>
</feature>
<evidence type="ECO:0000256" key="7">
    <source>
        <dbReference type="ARBA" id="ARBA00022955"/>
    </source>
</evidence>
<comment type="similarity">
    <text evidence="2">Belongs to the ERG4/ERG24 family.</text>
</comment>
<keyword evidence="8 20" id="KW-1133">Transmembrane helix</keyword>
<evidence type="ECO:0000256" key="11">
    <source>
        <dbReference type="ARBA" id="ARBA00023098"/>
    </source>
</evidence>
<evidence type="ECO:0000256" key="2">
    <source>
        <dbReference type="ARBA" id="ARBA00005402"/>
    </source>
</evidence>
<sequence length="449" mass="51100">MASPSTVKTLSPSDPHAITEALNPKTTKYEFAGPLGALAVSVLTPGLLYVFHLTCSELAGGCPPPLLSLPSTLQSTRWLNALWDTNAFFVYLGWYAYCVLCWKLIPGDWVQGTTLRTGEKKLYKINGFSTGLLTLGLVAGTIYRNGPLAFLYIYDHWLALVSASVVFAIFQACAVYALSFRKGALLALGGNTGNVLYDWFIGRELNPSFSWLDNINFDLKTFNEVRPGLILWMLNDISCMCEQMVRRGRHAWPTDSMILINLFHGLYVLESLWYEKNILTQMDITTDGFGFMLAIGDLAWVPFSYALQARYLAFTPRELGWTLSTIVCILNFVGYYVFRTANSDKDAFRNGKNPKNFKTLKTKRGTELMISGLWGMSRHPNYWGDLMMGLAWCMTTGFNTPITYFYIAYFTVLLVHRAMRDDEMCRKKYGDDWTEYKKIVKWRIIPYIY</sequence>
<feature type="transmembrane region" description="Helical" evidence="20">
    <location>
        <begin position="289"/>
        <end position="307"/>
    </location>
</feature>
<evidence type="ECO:0000256" key="9">
    <source>
        <dbReference type="ARBA" id="ARBA00023002"/>
    </source>
</evidence>
<keyword evidence="9" id="KW-0560">Oxidoreductase</keyword>
<keyword evidence="5 20" id="KW-0812">Transmembrane</keyword>
<dbReference type="AlphaFoldDB" id="A0A165H8B8"/>
<evidence type="ECO:0000313" key="22">
    <source>
        <dbReference type="Proteomes" id="UP000076842"/>
    </source>
</evidence>
<organism evidence="21 22">
    <name type="scientific">Calocera cornea HHB12733</name>
    <dbReference type="NCBI Taxonomy" id="1353952"/>
    <lineage>
        <taxon>Eukaryota</taxon>
        <taxon>Fungi</taxon>
        <taxon>Dikarya</taxon>
        <taxon>Basidiomycota</taxon>
        <taxon>Agaricomycotina</taxon>
        <taxon>Dacrymycetes</taxon>
        <taxon>Dacrymycetales</taxon>
        <taxon>Dacrymycetaceae</taxon>
        <taxon>Calocera</taxon>
    </lineage>
</organism>
<protein>
    <recommendedName>
        <fullName evidence="17">Delta(14)-sterol reductase ERG24</fullName>
        <ecNumber evidence="3">1.3.1.70</ecNumber>
    </recommendedName>
    <alternativeName>
        <fullName evidence="19">C-14 sterol reductase ERG24</fullName>
    </alternativeName>
    <alternativeName>
        <fullName evidence="18">Sterol C14-reductase ERG24</fullName>
    </alternativeName>
</protein>